<dbReference type="InterPro" id="IPR013766">
    <property type="entry name" value="Thioredoxin_domain"/>
</dbReference>
<keyword evidence="2" id="KW-1015">Disulfide bond</keyword>
<dbReference type="Proteomes" id="UP000076744">
    <property type="component" value="Unassembled WGS sequence"/>
</dbReference>
<protein>
    <submittedName>
        <fullName evidence="4">Thioredoxin-like protein</fullName>
    </submittedName>
</protein>
<dbReference type="Pfam" id="PF00085">
    <property type="entry name" value="Thioredoxin"/>
    <property type="match status" value="1"/>
</dbReference>
<dbReference type="GeneID" id="30017811"/>
<evidence type="ECO:0000256" key="1">
    <source>
        <dbReference type="ARBA" id="ARBA00008987"/>
    </source>
</evidence>
<evidence type="ECO:0000256" key="2">
    <source>
        <dbReference type="ARBA" id="ARBA00023157"/>
    </source>
</evidence>
<dbReference type="PANTHER" id="PTHR46115">
    <property type="entry name" value="THIOREDOXIN-LIKE PROTEIN 1"/>
    <property type="match status" value="1"/>
</dbReference>
<reference evidence="4 5" key="1">
    <citation type="journal article" date="2016" name="Genome Biol. Evol.">
        <title>Divergent and convergent evolution of fungal pathogenicity.</title>
        <authorList>
            <person name="Shang Y."/>
            <person name="Xiao G."/>
            <person name="Zheng P."/>
            <person name="Cen K."/>
            <person name="Zhan S."/>
            <person name="Wang C."/>
        </authorList>
    </citation>
    <scope>NUCLEOTIDE SEQUENCE [LARGE SCALE GENOMIC DNA]</scope>
    <source>
        <strain evidence="4 5">ARSEF 2679</strain>
    </source>
</reference>
<dbReference type="SUPFAM" id="SSF52833">
    <property type="entry name" value="Thioredoxin-like"/>
    <property type="match status" value="1"/>
</dbReference>
<evidence type="ECO:0000313" key="5">
    <source>
        <dbReference type="Proteomes" id="UP000076744"/>
    </source>
</evidence>
<dbReference type="Gene3D" id="3.40.30.10">
    <property type="entry name" value="Glutaredoxin"/>
    <property type="match status" value="1"/>
</dbReference>
<dbReference type="AlphaFoldDB" id="A0A168DCQ8"/>
<comment type="similarity">
    <text evidence="1">Belongs to the thioredoxin family.</text>
</comment>
<sequence length="129" mass="13781">MSIQNVTSAEEFRQLLAANRYVMVDFFATWCPPCKAIAPVFEKLAAEHAAAGSFAFAKVNVDEAALRPVVSEYRVSAMPTFLCFKEGSLVRVHGEAAIQGADPGKLKAAADKIGGLAKAYKTESEAAAR</sequence>
<dbReference type="PRINTS" id="PR00421">
    <property type="entry name" value="THIOREDOXIN"/>
</dbReference>
<name>A0A168DCQ8_CORFA</name>
<dbReference type="InterPro" id="IPR036249">
    <property type="entry name" value="Thioredoxin-like_sf"/>
</dbReference>
<proteinExistence type="inferred from homology"/>
<comment type="caution">
    <text evidence="4">The sequence shown here is derived from an EMBL/GenBank/DDBJ whole genome shotgun (WGS) entry which is preliminary data.</text>
</comment>
<keyword evidence="5" id="KW-1185">Reference proteome</keyword>
<evidence type="ECO:0000313" key="4">
    <source>
        <dbReference type="EMBL" id="OAA72446.1"/>
    </source>
</evidence>
<dbReference type="OrthoDB" id="19690at2759"/>
<dbReference type="CDD" id="cd02947">
    <property type="entry name" value="TRX_family"/>
    <property type="match status" value="1"/>
</dbReference>
<dbReference type="InterPro" id="IPR017937">
    <property type="entry name" value="Thioredoxin_CS"/>
</dbReference>
<accession>A0A168DCQ8</accession>
<dbReference type="PROSITE" id="PS00194">
    <property type="entry name" value="THIOREDOXIN_1"/>
    <property type="match status" value="1"/>
</dbReference>
<dbReference type="RefSeq" id="XP_018707892.1">
    <property type="nucleotide sequence ID" value="XM_018845126.1"/>
</dbReference>
<evidence type="ECO:0000259" key="3">
    <source>
        <dbReference type="PROSITE" id="PS51352"/>
    </source>
</evidence>
<dbReference type="PROSITE" id="PS51352">
    <property type="entry name" value="THIOREDOXIN_2"/>
    <property type="match status" value="1"/>
</dbReference>
<feature type="domain" description="Thioredoxin" evidence="3">
    <location>
        <begin position="1"/>
        <end position="115"/>
    </location>
</feature>
<dbReference type="EMBL" id="AZHB01000002">
    <property type="protein sequence ID" value="OAA72446.1"/>
    <property type="molecule type" value="Genomic_DNA"/>
</dbReference>
<gene>
    <name evidence="4" type="ORF">ISF_01519</name>
</gene>
<dbReference type="STRING" id="1081104.A0A168DCQ8"/>
<organism evidence="4 5">
    <name type="scientific">Cordyceps fumosorosea (strain ARSEF 2679)</name>
    <name type="common">Isaria fumosorosea</name>
    <dbReference type="NCBI Taxonomy" id="1081104"/>
    <lineage>
        <taxon>Eukaryota</taxon>
        <taxon>Fungi</taxon>
        <taxon>Dikarya</taxon>
        <taxon>Ascomycota</taxon>
        <taxon>Pezizomycotina</taxon>
        <taxon>Sordariomycetes</taxon>
        <taxon>Hypocreomycetidae</taxon>
        <taxon>Hypocreales</taxon>
        <taxon>Cordycipitaceae</taxon>
        <taxon>Cordyceps</taxon>
    </lineage>
</organism>